<dbReference type="PROSITE" id="PS50280">
    <property type="entry name" value="SET"/>
    <property type="match status" value="1"/>
</dbReference>
<evidence type="ECO:0000313" key="4">
    <source>
        <dbReference type="Proteomes" id="UP001461498"/>
    </source>
</evidence>
<dbReference type="Gene3D" id="1.10.220.160">
    <property type="match status" value="1"/>
</dbReference>
<dbReference type="CDD" id="cd20071">
    <property type="entry name" value="SET_SMYD"/>
    <property type="match status" value="1"/>
</dbReference>
<evidence type="ECO:0000256" key="1">
    <source>
        <dbReference type="SAM" id="MobiDB-lite"/>
    </source>
</evidence>
<dbReference type="EMBL" id="JAPXFL010000006">
    <property type="protein sequence ID" value="KAK9505376.1"/>
    <property type="molecule type" value="Genomic_DNA"/>
</dbReference>
<feature type="domain" description="SET" evidence="2">
    <location>
        <begin position="1"/>
        <end position="240"/>
    </location>
</feature>
<dbReference type="PANTHER" id="PTHR46455:SF7">
    <property type="entry name" value="RE12806P"/>
    <property type="match status" value="1"/>
</dbReference>
<comment type="caution">
    <text evidence="3">The sequence shown here is derived from an EMBL/GenBank/DDBJ whole genome shotgun (WGS) entry which is preliminary data.</text>
</comment>
<protein>
    <recommendedName>
        <fullName evidence="2">SET domain-containing protein</fullName>
    </recommendedName>
</protein>
<evidence type="ECO:0000313" key="3">
    <source>
        <dbReference type="EMBL" id="KAK9505376.1"/>
    </source>
</evidence>
<dbReference type="GO" id="GO:0008170">
    <property type="term" value="F:N-methyltransferase activity"/>
    <property type="evidence" value="ECO:0007669"/>
    <property type="project" value="UniProtKB-ARBA"/>
</dbReference>
<dbReference type="PANTHER" id="PTHR46455">
    <property type="entry name" value="SET AND MYND DOMAIN CONTAINING, ARTHROPOD-SPECIFIC, MEMBER 4, ISOFORM A"/>
    <property type="match status" value="1"/>
</dbReference>
<name>A0AAW1D3S9_9HEMI</name>
<dbReference type="SUPFAM" id="SSF82199">
    <property type="entry name" value="SET domain"/>
    <property type="match status" value="1"/>
</dbReference>
<sequence length="508" mass="57450">MGTKYIVKKNDKVGRYCTAGCDLKIGETIFFEEPFSVGPKSGSPAVCLGCYKTLYDSITVCDKCSWPVCSSNCSKEELHSKNECEIFSKVGIKFDANGDPAAQLESITVLRTLLESERNPTTWTNEVLVMESHTEERKVRTELWAAEQANVVDFLHDRCQLNRFNKEIIQRVCGILEVNCFEIVIDEYASIRGLYPNLAILSHNCVANTTHSKIPGTNFKMVVRTTTEVKQGEELFSSYTKSTDPTLVRRMKLSATKYFNCDCKRCSDPTELGTHLNSLKCTKCDNGLVITANPLDNDAPWKCTHCDYGITGAGVQKVYTVIQNELEELELMPFGPERIECGERLLKQYKSVLHPNHAFKLALWHDLSQLYGRAEGYSLDMLPDLMLERKAEMCTNLLKAYDVIEPGYTRLRGLALYELHVSLLLLYRSQYEYKTINTEKFKEQMRKVADILEESGKILSIEPEGTQEAGIGASALQAVEQLRSSVELLKDPEPEQEEKDNKDENAKE</sequence>
<feature type="region of interest" description="Disordered" evidence="1">
    <location>
        <begin position="486"/>
        <end position="508"/>
    </location>
</feature>
<dbReference type="GO" id="GO:0008757">
    <property type="term" value="F:S-adenosylmethionine-dependent methyltransferase activity"/>
    <property type="evidence" value="ECO:0007669"/>
    <property type="project" value="UniProtKB-ARBA"/>
</dbReference>
<keyword evidence="4" id="KW-1185">Reference proteome</keyword>
<dbReference type="InterPro" id="IPR053010">
    <property type="entry name" value="SET_SmydA-8"/>
</dbReference>
<dbReference type="Proteomes" id="UP001461498">
    <property type="component" value="Unassembled WGS sequence"/>
</dbReference>
<dbReference type="AlphaFoldDB" id="A0AAW1D3S9"/>
<dbReference type="GO" id="GO:0008276">
    <property type="term" value="F:protein methyltransferase activity"/>
    <property type="evidence" value="ECO:0007669"/>
    <property type="project" value="UniProtKB-ARBA"/>
</dbReference>
<evidence type="ECO:0000259" key="2">
    <source>
        <dbReference type="PROSITE" id="PS50280"/>
    </source>
</evidence>
<gene>
    <name evidence="3" type="ORF">O3M35_009451</name>
</gene>
<dbReference type="Pfam" id="PF00856">
    <property type="entry name" value="SET"/>
    <property type="match status" value="1"/>
</dbReference>
<dbReference type="Gene3D" id="6.10.140.2220">
    <property type="match status" value="1"/>
</dbReference>
<reference evidence="3 4" key="1">
    <citation type="submission" date="2022-12" db="EMBL/GenBank/DDBJ databases">
        <title>Chromosome-level genome assembly of true bugs.</title>
        <authorList>
            <person name="Ma L."/>
            <person name="Li H."/>
        </authorList>
    </citation>
    <scope>NUCLEOTIDE SEQUENCE [LARGE SCALE GENOMIC DNA]</scope>
    <source>
        <strain evidence="3">Lab_2022b</strain>
    </source>
</reference>
<proteinExistence type="predicted"/>
<dbReference type="InterPro" id="IPR046341">
    <property type="entry name" value="SET_dom_sf"/>
</dbReference>
<dbReference type="Gene3D" id="2.170.270.10">
    <property type="entry name" value="SET domain"/>
    <property type="match status" value="1"/>
</dbReference>
<accession>A0AAW1D3S9</accession>
<feature type="compositionally biased region" description="Basic and acidic residues" evidence="1">
    <location>
        <begin position="488"/>
        <end position="508"/>
    </location>
</feature>
<dbReference type="InterPro" id="IPR001214">
    <property type="entry name" value="SET_dom"/>
</dbReference>
<organism evidence="3 4">
    <name type="scientific">Rhynocoris fuscipes</name>
    <dbReference type="NCBI Taxonomy" id="488301"/>
    <lineage>
        <taxon>Eukaryota</taxon>
        <taxon>Metazoa</taxon>
        <taxon>Ecdysozoa</taxon>
        <taxon>Arthropoda</taxon>
        <taxon>Hexapoda</taxon>
        <taxon>Insecta</taxon>
        <taxon>Pterygota</taxon>
        <taxon>Neoptera</taxon>
        <taxon>Paraneoptera</taxon>
        <taxon>Hemiptera</taxon>
        <taxon>Heteroptera</taxon>
        <taxon>Panheteroptera</taxon>
        <taxon>Cimicomorpha</taxon>
        <taxon>Reduviidae</taxon>
        <taxon>Harpactorinae</taxon>
        <taxon>Harpactorini</taxon>
        <taxon>Rhynocoris</taxon>
    </lineage>
</organism>